<accession>A0A9N7TKS4</accession>
<dbReference type="EMBL" id="CADEAL010000098">
    <property type="protein sequence ID" value="CAB1414326.1"/>
    <property type="molecule type" value="Genomic_DNA"/>
</dbReference>
<gene>
    <name evidence="2" type="ORF">PLEPLA_LOCUS2035</name>
</gene>
<evidence type="ECO:0000256" key="1">
    <source>
        <dbReference type="SAM" id="MobiDB-lite"/>
    </source>
</evidence>
<protein>
    <submittedName>
        <fullName evidence="2">Uncharacterized protein</fullName>
    </submittedName>
</protein>
<feature type="region of interest" description="Disordered" evidence="1">
    <location>
        <begin position="40"/>
        <end position="59"/>
    </location>
</feature>
<keyword evidence="3" id="KW-1185">Reference proteome</keyword>
<dbReference type="AlphaFoldDB" id="A0A9N7TKS4"/>
<comment type="caution">
    <text evidence="2">The sequence shown here is derived from an EMBL/GenBank/DDBJ whole genome shotgun (WGS) entry which is preliminary data.</text>
</comment>
<evidence type="ECO:0000313" key="2">
    <source>
        <dbReference type="EMBL" id="CAB1414326.1"/>
    </source>
</evidence>
<dbReference type="Proteomes" id="UP001153269">
    <property type="component" value="Unassembled WGS sequence"/>
</dbReference>
<reference evidence="2" key="1">
    <citation type="submission" date="2020-03" db="EMBL/GenBank/DDBJ databases">
        <authorList>
            <person name="Weist P."/>
        </authorList>
    </citation>
    <scope>NUCLEOTIDE SEQUENCE</scope>
</reference>
<feature type="compositionally biased region" description="Basic and acidic residues" evidence="1">
    <location>
        <begin position="40"/>
        <end position="55"/>
    </location>
</feature>
<evidence type="ECO:0000313" key="3">
    <source>
        <dbReference type="Proteomes" id="UP001153269"/>
    </source>
</evidence>
<proteinExistence type="predicted"/>
<organism evidence="2 3">
    <name type="scientific">Pleuronectes platessa</name>
    <name type="common">European plaice</name>
    <dbReference type="NCBI Taxonomy" id="8262"/>
    <lineage>
        <taxon>Eukaryota</taxon>
        <taxon>Metazoa</taxon>
        <taxon>Chordata</taxon>
        <taxon>Craniata</taxon>
        <taxon>Vertebrata</taxon>
        <taxon>Euteleostomi</taxon>
        <taxon>Actinopterygii</taxon>
        <taxon>Neopterygii</taxon>
        <taxon>Teleostei</taxon>
        <taxon>Neoteleostei</taxon>
        <taxon>Acanthomorphata</taxon>
        <taxon>Carangaria</taxon>
        <taxon>Pleuronectiformes</taxon>
        <taxon>Pleuronectoidei</taxon>
        <taxon>Pleuronectidae</taxon>
        <taxon>Pleuronectes</taxon>
    </lineage>
</organism>
<name>A0A9N7TKS4_PLEPL</name>
<feature type="region of interest" description="Disordered" evidence="1">
    <location>
        <begin position="15"/>
        <end position="35"/>
    </location>
</feature>
<sequence length="214" mass="23146">MRGHSPFPLLSCLSLSLPSPSPPPSSPLNLASQPAREHTLAIRGVKEKEGVRGGREEEEGRIEVKECAFTDLLQDPLKKGLLGKENRKAGYKSLSRLRNNSESSVLRRGSSDFLRMTNVVRHATAAAALTDQNKTTTTRKSQRLATAAGAAGLLLTATIPTTATYRDTRSRPRTSSHMSGVNPIRTMVAVALLSLLSSSPRSRQSLLPPLRLLT</sequence>